<feature type="transmembrane region" description="Helical" evidence="1">
    <location>
        <begin position="63"/>
        <end position="85"/>
    </location>
</feature>
<proteinExistence type="predicted"/>
<keyword evidence="1" id="KW-0812">Transmembrane</keyword>
<dbReference type="Proteomes" id="UP001367508">
    <property type="component" value="Unassembled WGS sequence"/>
</dbReference>
<keyword evidence="1" id="KW-1133">Transmembrane helix</keyword>
<reference evidence="2 3" key="1">
    <citation type="submission" date="2024-01" db="EMBL/GenBank/DDBJ databases">
        <title>The genomes of 5 underutilized Papilionoideae crops provide insights into root nodulation and disease resistanc.</title>
        <authorList>
            <person name="Jiang F."/>
        </authorList>
    </citation>
    <scope>NUCLEOTIDE SEQUENCE [LARGE SCALE GENOMIC DNA]</scope>
    <source>
        <strain evidence="2">LVBAO_FW01</strain>
        <tissue evidence="2">Leaves</tissue>
    </source>
</reference>
<keyword evidence="3" id="KW-1185">Reference proteome</keyword>
<gene>
    <name evidence="2" type="ORF">VNO77_21960</name>
</gene>
<comment type="caution">
    <text evidence="2">The sequence shown here is derived from an EMBL/GenBank/DDBJ whole genome shotgun (WGS) entry which is preliminary data.</text>
</comment>
<sequence>MNREESWNWSSCSQTWQMCFGLRSDLSTPQLGQTSLYLCVTSTTWSDVCVNGRSFRADRTRKHFLFTTAYLAAKILQFNIVMFLWTKNFKTQT</sequence>
<dbReference type="EMBL" id="JAYMYQ010000005">
    <property type="protein sequence ID" value="KAK7327867.1"/>
    <property type="molecule type" value="Genomic_DNA"/>
</dbReference>
<accession>A0AAN9L1W2</accession>
<dbReference type="AlphaFoldDB" id="A0AAN9L1W2"/>
<evidence type="ECO:0000313" key="3">
    <source>
        <dbReference type="Proteomes" id="UP001367508"/>
    </source>
</evidence>
<protein>
    <submittedName>
        <fullName evidence="2">Uncharacterized protein</fullName>
    </submittedName>
</protein>
<name>A0AAN9L1W2_CANGL</name>
<evidence type="ECO:0000313" key="2">
    <source>
        <dbReference type="EMBL" id="KAK7327867.1"/>
    </source>
</evidence>
<organism evidence="2 3">
    <name type="scientific">Canavalia gladiata</name>
    <name type="common">Sword bean</name>
    <name type="synonym">Dolichos gladiatus</name>
    <dbReference type="NCBI Taxonomy" id="3824"/>
    <lineage>
        <taxon>Eukaryota</taxon>
        <taxon>Viridiplantae</taxon>
        <taxon>Streptophyta</taxon>
        <taxon>Embryophyta</taxon>
        <taxon>Tracheophyta</taxon>
        <taxon>Spermatophyta</taxon>
        <taxon>Magnoliopsida</taxon>
        <taxon>eudicotyledons</taxon>
        <taxon>Gunneridae</taxon>
        <taxon>Pentapetalae</taxon>
        <taxon>rosids</taxon>
        <taxon>fabids</taxon>
        <taxon>Fabales</taxon>
        <taxon>Fabaceae</taxon>
        <taxon>Papilionoideae</taxon>
        <taxon>50 kb inversion clade</taxon>
        <taxon>NPAAA clade</taxon>
        <taxon>indigoferoid/millettioid clade</taxon>
        <taxon>Phaseoleae</taxon>
        <taxon>Canavalia</taxon>
    </lineage>
</organism>
<evidence type="ECO:0000256" key="1">
    <source>
        <dbReference type="SAM" id="Phobius"/>
    </source>
</evidence>
<keyword evidence="1" id="KW-0472">Membrane</keyword>